<dbReference type="OrthoDB" id="4188135at2759"/>
<dbReference type="AlphaFoldDB" id="A0A2B7Z1N6"/>
<proteinExistence type="predicted"/>
<feature type="compositionally biased region" description="Basic and acidic residues" evidence="1">
    <location>
        <begin position="1"/>
        <end position="16"/>
    </location>
</feature>
<dbReference type="EMBL" id="PDNA01000003">
    <property type="protein sequence ID" value="PGH27846.1"/>
    <property type="molecule type" value="Genomic_DNA"/>
</dbReference>
<sequence length="97" mass="11360">MHTGIKELDIYGDHHMPCPATSNPSRKRQYPEPHPYNTSRYRKRQKLDESASAAYWDNLSKIWLTKDTLKELDRRNSCLVPRQTHRPAREALGDLIS</sequence>
<comment type="caution">
    <text evidence="2">The sequence shown here is derived from an EMBL/GenBank/DDBJ whole genome shotgun (WGS) entry which is preliminary data.</text>
</comment>
<evidence type="ECO:0000313" key="3">
    <source>
        <dbReference type="Proteomes" id="UP000224634"/>
    </source>
</evidence>
<name>A0A2B7Z1N6_POLH7</name>
<feature type="region of interest" description="Disordered" evidence="1">
    <location>
        <begin position="1"/>
        <end position="45"/>
    </location>
</feature>
<accession>A0A2B7Z1N6</accession>
<organism evidence="2 3">
    <name type="scientific">Polytolypa hystricis (strain UAMH7299)</name>
    <dbReference type="NCBI Taxonomy" id="1447883"/>
    <lineage>
        <taxon>Eukaryota</taxon>
        <taxon>Fungi</taxon>
        <taxon>Dikarya</taxon>
        <taxon>Ascomycota</taxon>
        <taxon>Pezizomycotina</taxon>
        <taxon>Eurotiomycetes</taxon>
        <taxon>Eurotiomycetidae</taxon>
        <taxon>Onygenales</taxon>
        <taxon>Onygenales incertae sedis</taxon>
        <taxon>Polytolypa</taxon>
    </lineage>
</organism>
<protein>
    <submittedName>
        <fullName evidence="2">Uncharacterized protein</fullName>
    </submittedName>
</protein>
<dbReference type="STRING" id="1447883.A0A2B7Z1N6"/>
<evidence type="ECO:0000313" key="2">
    <source>
        <dbReference type="EMBL" id="PGH27846.1"/>
    </source>
</evidence>
<keyword evidence="3" id="KW-1185">Reference proteome</keyword>
<gene>
    <name evidence="2" type="ORF">AJ80_00396</name>
</gene>
<dbReference type="Proteomes" id="UP000224634">
    <property type="component" value="Unassembled WGS sequence"/>
</dbReference>
<evidence type="ECO:0000256" key="1">
    <source>
        <dbReference type="SAM" id="MobiDB-lite"/>
    </source>
</evidence>
<reference evidence="2 3" key="1">
    <citation type="submission" date="2017-10" db="EMBL/GenBank/DDBJ databases">
        <title>Comparative genomics in systemic dimorphic fungi from Ajellomycetaceae.</title>
        <authorList>
            <person name="Munoz J.F."/>
            <person name="Mcewen J.G."/>
            <person name="Clay O.K."/>
            <person name="Cuomo C.A."/>
        </authorList>
    </citation>
    <scope>NUCLEOTIDE SEQUENCE [LARGE SCALE GENOMIC DNA]</scope>
    <source>
        <strain evidence="2 3">UAMH7299</strain>
    </source>
</reference>